<evidence type="ECO:0000256" key="1">
    <source>
        <dbReference type="SAM" id="MobiDB-lite"/>
    </source>
</evidence>
<sequence length="232" mass="24325">MLPAPHGPADAPLADGDPAAVADGRTPGEGELRRVVEHLEDVPDEDGDAARPVTDEEAATPGDAPDGPPGHGADATAVGPVAAALSDTRHTIDALNPAELLFLAQQRALVAGLCDDPTDAGTVGALFDRVRRQWALAEDRPDPRSLADAFGVALGDLVRAQAPTLDWAVCSDRYGTEIVLAQRVPEVLVYPIAAVAQYWDSAAEGWFVRHLADVVHGVAPREDAPDHERTAP</sequence>
<evidence type="ECO:0000259" key="2">
    <source>
        <dbReference type="Pfam" id="PF12713"/>
    </source>
</evidence>
<comment type="caution">
    <text evidence="3">The sequence shown here is derived from an EMBL/GenBank/DDBJ whole genome shotgun (WGS) entry which is preliminary data.</text>
</comment>
<feature type="region of interest" description="Disordered" evidence="1">
    <location>
        <begin position="1"/>
        <end position="76"/>
    </location>
</feature>
<gene>
    <name evidence="3" type="ORF">JO380_001176</name>
</gene>
<feature type="compositionally biased region" description="Low complexity" evidence="1">
    <location>
        <begin position="59"/>
        <end position="76"/>
    </location>
</feature>
<evidence type="ECO:0000313" key="3">
    <source>
        <dbReference type="EMBL" id="MDQ0424795.1"/>
    </source>
</evidence>
<reference evidence="3 4" key="1">
    <citation type="submission" date="2023-07" db="EMBL/GenBank/DDBJ databases">
        <title>Sequencing the genomes of 1000 actinobacteria strains.</title>
        <authorList>
            <person name="Klenk H.-P."/>
        </authorList>
    </citation>
    <scope>NUCLEOTIDE SEQUENCE [LARGE SCALE GENOMIC DNA]</scope>
    <source>
        <strain evidence="3 4">DSM 14785</strain>
    </source>
</reference>
<dbReference type="RefSeq" id="WP_070320003.1">
    <property type="nucleotide sequence ID" value="NZ_JAUSVM010000001.1"/>
</dbReference>
<keyword evidence="4" id="KW-1185">Reference proteome</keyword>
<organism evidence="3 4">
    <name type="scientific">Cellulomonas iranensis</name>
    <dbReference type="NCBI Taxonomy" id="76862"/>
    <lineage>
        <taxon>Bacteria</taxon>
        <taxon>Bacillati</taxon>
        <taxon>Actinomycetota</taxon>
        <taxon>Actinomycetes</taxon>
        <taxon>Micrococcales</taxon>
        <taxon>Cellulomonadaceae</taxon>
        <taxon>Cellulomonas</taxon>
    </lineage>
</organism>
<feature type="domain" description="DUF3806" evidence="2">
    <location>
        <begin position="141"/>
        <end position="202"/>
    </location>
</feature>
<dbReference type="Pfam" id="PF12713">
    <property type="entry name" value="DUF3806"/>
    <property type="match status" value="1"/>
</dbReference>
<proteinExistence type="predicted"/>
<feature type="compositionally biased region" description="Low complexity" evidence="1">
    <location>
        <begin position="1"/>
        <end position="24"/>
    </location>
</feature>
<evidence type="ECO:0000313" key="4">
    <source>
        <dbReference type="Proteomes" id="UP001240250"/>
    </source>
</evidence>
<feature type="compositionally biased region" description="Basic and acidic residues" evidence="1">
    <location>
        <begin position="26"/>
        <end position="41"/>
    </location>
</feature>
<dbReference type="Proteomes" id="UP001240250">
    <property type="component" value="Unassembled WGS sequence"/>
</dbReference>
<accession>A0ABU0GJM7</accession>
<protein>
    <recommendedName>
        <fullName evidence="2">DUF3806 domain-containing protein</fullName>
    </recommendedName>
</protein>
<dbReference type="InterPro" id="IPR024266">
    <property type="entry name" value="DUF3806"/>
</dbReference>
<dbReference type="EMBL" id="JAUSVM010000001">
    <property type="protein sequence ID" value="MDQ0424795.1"/>
    <property type="molecule type" value="Genomic_DNA"/>
</dbReference>
<name>A0ABU0GJM7_9CELL</name>